<protein>
    <recommendedName>
        <fullName evidence="3 6">Recombination-associated protein RdgC</fullName>
    </recommendedName>
</protein>
<accession>A0A8D5AHS1</accession>
<keyword evidence="8" id="KW-1185">Reference proteome</keyword>
<keyword evidence="5 6" id="KW-0233">DNA recombination</keyword>
<comment type="subcellular location">
    <subcellularLocation>
        <location evidence="1 6">Cytoplasm</location>
        <location evidence="1 6">Nucleoid</location>
    </subcellularLocation>
</comment>
<name>A0A8D5AHS1_9GAMM</name>
<organism evidence="7 8">
    <name type="scientific">Methylogaea oryzae</name>
    <dbReference type="NCBI Taxonomy" id="1295382"/>
    <lineage>
        <taxon>Bacteria</taxon>
        <taxon>Pseudomonadati</taxon>
        <taxon>Pseudomonadota</taxon>
        <taxon>Gammaproteobacteria</taxon>
        <taxon>Methylococcales</taxon>
        <taxon>Methylococcaceae</taxon>
        <taxon>Methylogaea</taxon>
    </lineage>
</organism>
<gene>
    <name evidence="6 7" type="primary">rdgC</name>
    <name evidence="7" type="ORF">MoryE10_11770</name>
</gene>
<dbReference type="NCBIfam" id="NF001464">
    <property type="entry name" value="PRK00321.1-5"/>
    <property type="match status" value="1"/>
</dbReference>
<evidence type="ECO:0000256" key="6">
    <source>
        <dbReference type="HAMAP-Rule" id="MF_00194"/>
    </source>
</evidence>
<evidence type="ECO:0000313" key="7">
    <source>
        <dbReference type="EMBL" id="BBL70571.1"/>
    </source>
</evidence>
<dbReference type="GO" id="GO:0005737">
    <property type="term" value="C:cytoplasm"/>
    <property type="evidence" value="ECO:0007669"/>
    <property type="project" value="UniProtKB-UniRule"/>
</dbReference>
<dbReference type="Proteomes" id="UP000824988">
    <property type="component" value="Chromosome"/>
</dbReference>
<reference evidence="7" key="1">
    <citation type="submission" date="2019-06" db="EMBL/GenBank/DDBJ databases">
        <title>Complete genome sequence of Methylogaea oryzae strain JCM16910.</title>
        <authorList>
            <person name="Asakawa S."/>
        </authorList>
    </citation>
    <scope>NUCLEOTIDE SEQUENCE</scope>
    <source>
        <strain evidence="7">E10</strain>
    </source>
</reference>
<dbReference type="KEGG" id="moz:MoryE10_11770"/>
<dbReference type="EMBL" id="AP019782">
    <property type="protein sequence ID" value="BBL70571.1"/>
    <property type="molecule type" value="Genomic_DNA"/>
</dbReference>
<dbReference type="GO" id="GO:0000018">
    <property type="term" value="P:regulation of DNA recombination"/>
    <property type="evidence" value="ECO:0007669"/>
    <property type="project" value="TreeGrafter"/>
</dbReference>
<dbReference type="AlphaFoldDB" id="A0A8D5AHS1"/>
<evidence type="ECO:0000256" key="2">
    <source>
        <dbReference type="ARBA" id="ARBA00008657"/>
    </source>
</evidence>
<evidence type="ECO:0000256" key="1">
    <source>
        <dbReference type="ARBA" id="ARBA00004453"/>
    </source>
</evidence>
<dbReference type="GO" id="GO:0043590">
    <property type="term" value="C:bacterial nucleoid"/>
    <property type="evidence" value="ECO:0007669"/>
    <property type="project" value="TreeGrafter"/>
</dbReference>
<dbReference type="Pfam" id="PF04381">
    <property type="entry name" value="RdgC"/>
    <property type="match status" value="1"/>
</dbReference>
<evidence type="ECO:0000256" key="4">
    <source>
        <dbReference type="ARBA" id="ARBA00022490"/>
    </source>
</evidence>
<comment type="similarity">
    <text evidence="2 6">Belongs to the RdgC family.</text>
</comment>
<dbReference type="NCBIfam" id="NF001463">
    <property type="entry name" value="PRK00321.1-4"/>
    <property type="match status" value="1"/>
</dbReference>
<evidence type="ECO:0000313" key="8">
    <source>
        <dbReference type="Proteomes" id="UP000824988"/>
    </source>
</evidence>
<dbReference type="PANTHER" id="PTHR38103:SF1">
    <property type="entry name" value="RECOMBINATION-ASSOCIATED PROTEIN RDGC"/>
    <property type="match status" value="1"/>
</dbReference>
<evidence type="ECO:0000256" key="3">
    <source>
        <dbReference type="ARBA" id="ARBA00022296"/>
    </source>
</evidence>
<evidence type="ECO:0000256" key="5">
    <source>
        <dbReference type="ARBA" id="ARBA00023172"/>
    </source>
</evidence>
<dbReference type="GO" id="GO:0006310">
    <property type="term" value="P:DNA recombination"/>
    <property type="evidence" value="ECO:0007669"/>
    <property type="project" value="UniProtKB-UniRule"/>
</dbReference>
<proteinExistence type="inferred from homology"/>
<dbReference type="HAMAP" id="MF_00194">
    <property type="entry name" value="RdgC"/>
    <property type="match status" value="1"/>
</dbReference>
<dbReference type="PANTHER" id="PTHR38103">
    <property type="entry name" value="RECOMBINATION-ASSOCIATED PROTEIN RDGC"/>
    <property type="match status" value="1"/>
</dbReference>
<sequence>MTPLSFDFSMWFKNLQLYRLPADWRITPAQLEEQLAKIPFQPCGTLTMQSAGWVPPKNDEDALVYTLDRHWLLALCTEQKLLPASVVNQVTHDRIEEMEQQQGYRPGRKQAQQIKEQVTEELMPRAFSRRRTTQVWLDTLNGWLAVNAGSANQADDVVQYLHKAVENFSLRPLVTQTSPAAAMTDWLSSGDAPAGFTIERECELCAPDEEKATVRYARHPLDADEIPAHIAAGKRATRLALTWDDRIAFVLTDKMQVKRVQFLDVLQEEAESQADNGDSFYSDFALMTAEFSRFLPQLVEALGGEAKEGV</sequence>
<dbReference type="GO" id="GO:0003690">
    <property type="term" value="F:double-stranded DNA binding"/>
    <property type="evidence" value="ECO:0007669"/>
    <property type="project" value="TreeGrafter"/>
</dbReference>
<comment type="function">
    <text evidence="6">May be involved in recombination.</text>
</comment>
<keyword evidence="4 6" id="KW-0963">Cytoplasm</keyword>
<dbReference type="InterPro" id="IPR007476">
    <property type="entry name" value="RdgC"/>
</dbReference>